<dbReference type="EMBL" id="SPQZ01000003">
    <property type="protein sequence ID" value="TFV98232.1"/>
    <property type="molecule type" value="Genomic_DNA"/>
</dbReference>
<dbReference type="InterPro" id="IPR050855">
    <property type="entry name" value="NDM-1-like"/>
</dbReference>
<feature type="domain" description="Metallo-beta-lactamase" evidence="1">
    <location>
        <begin position="18"/>
        <end position="225"/>
    </location>
</feature>
<dbReference type="Gene3D" id="3.60.15.10">
    <property type="entry name" value="Ribonuclease Z/Hydroxyacylglutathione hydrolase-like"/>
    <property type="match status" value="1"/>
</dbReference>
<dbReference type="SMART" id="SM00849">
    <property type="entry name" value="Lactamase_B"/>
    <property type="match status" value="1"/>
</dbReference>
<dbReference type="InterPro" id="IPR036866">
    <property type="entry name" value="RibonucZ/Hydroxyglut_hydro"/>
</dbReference>
<evidence type="ECO:0000313" key="2">
    <source>
        <dbReference type="EMBL" id="TFV98232.1"/>
    </source>
</evidence>
<dbReference type="AlphaFoldDB" id="A0A4Y9R2P7"/>
<accession>A0A4Y9R2P7</accession>
<evidence type="ECO:0000313" key="3">
    <source>
        <dbReference type="Proteomes" id="UP000298127"/>
    </source>
</evidence>
<dbReference type="GO" id="GO:0016787">
    <property type="term" value="F:hydrolase activity"/>
    <property type="evidence" value="ECO:0007669"/>
    <property type="project" value="UniProtKB-KW"/>
</dbReference>
<keyword evidence="2" id="KW-0378">Hydrolase</keyword>
<dbReference type="RefSeq" id="WP_135120232.1">
    <property type="nucleotide sequence ID" value="NZ_SPQZ01000003.1"/>
</dbReference>
<protein>
    <submittedName>
        <fullName evidence="2">MBL fold metallo-hydrolase</fullName>
    </submittedName>
</protein>
<dbReference type="Proteomes" id="UP000298127">
    <property type="component" value="Unassembled WGS sequence"/>
</dbReference>
<gene>
    <name evidence="2" type="ORF">E4M00_09445</name>
</gene>
<organism evidence="2 3">
    <name type="scientific">Orlajensenia leifsoniae</name>
    <dbReference type="NCBI Taxonomy" id="2561933"/>
    <lineage>
        <taxon>Bacteria</taxon>
        <taxon>Bacillati</taxon>
        <taxon>Actinomycetota</taxon>
        <taxon>Actinomycetes</taxon>
        <taxon>Micrococcales</taxon>
        <taxon>Microbacteriaceae</taxon>
        <taxon>Orlajensenia</taxon>
    </lineage>
</organism>
<proteinExistence type="predicted"/>
<sequence>MLIRPGLHRIEAPLGERFVALHLLVGPAGALLVDTGIRESITETLLPYLAANGIDPASVRWAINTHCDFDHTGGNGALKAAIPGVELLVHELDRDLTEDVQRLIDVRYGEFRDTDGFDDPAETTAYLRSVSDLVPVDRVVTGGEQVDLGDRVVTILHVPGHSPGHIAVHDPSNRALVIGDATLGATVPFADGRPAFPPTYRDVDPYLASIAAFRALDADLVLTAHYPVYEGEDATAFLDESVEYTELIDAVLAEELARSAGPATTLELVRAAGERLGPWNAEALDYAVFPVTGNLERMQRRGLVSSEVIDGRRRWAPAPGDAR</sequence>
<evidence type="ECO:0000259" key="1">
    <source>
        <dbReference type="SMART" id="SM00849"/>
    </source>
</evidence>
<dbReference type="PANTHER" id="PTHR42951">
    <property type="entry name" value="METALLO-BETA-LACTAMASE DOMAIN-CONTAINING"/>
    <property type="match status" value="1"/>
</dbReference>
<dbReference type="InterPro" id="IPR001279">
    <property type="entry name" value="Metallo-B-lactamas"/>
</dbReference>
<reference evidence="2 3" key="1">
    <citation type="journal article" date="2018" name="J. Microbiol.">
        <title>Leifsonia flava sp. nov., a novel actinobacterium isolated from the rhizosphere of Aquilegia viridiflora.</title>
        <authorList>
            <person name="Cai Y."/>
            <person name="Tao W.Z."/>
            <person name="Ma Y.J."/>
            <person name="Cheng J."/>
            <person name="Zhang M.Y."/>
            <person name="Zhang Y.X."/>
        </authorList>
    </citation>
    <scope>NUCLEOTIDE SEQUENCE [LARGE SCALE GENOMIC DNA]</scope>
    <source>
        <strain evidence="2 3">SYP-B2174</strain>
    </source>
</reference>
<comment type="caution">
    <text evidence="2">The sequence shown here is derived from an EMBL/GenBank/DDBJ whole genome shotgun (WGS) entry which is preliminary data.</text>
</comment>
<dbReference type="Pfam" id="PF00753">
    <property type="entry name" value="Lactamase_B"/>
    <property type="match status" value="1"/>
</dbReference>
<dbReference type="SUPFAM" id="SSF56281">
    <property type="entry name" value="Metallo-hydrolase/oxidoreductase"/>
    <property type="match status" value="1"/>
</dbReference>
<keyword evidence="3" id="KW-1185">Reference proteome</keyword>
<name>A0A4Y9R2P7_9MICO</name>